<gene>
    <name evidence="1" type="ORF">AL468_19030</name>
</gene>
<keyword evidence="2" id="KW-1185">Reference proteome</keyword>
<evidence type="ECO:0000313" key="1">
    <source>
        <dbReference type="EMBL" id="AVH29255.1"/>
    </source>
</evidence>
<proteinExistence type="predicted"/>
<sequence length="804" mass="90204">MTKTIHLDRLQVNAEQFIAEMKLVAFPFDSFGKTWTDNNWPHFTFSRHGVKPKGIQNYTSDELLPQPIRDFTKAWAVWCITQYGNNAPQYALHAAPIKLIELALREEGLPLKISSFTEAVYDRCLSLIKNHHHGLGRRTTQDHLNKFVKWLNSRTGSEQLIPRYIMTRQPYRGNTPNYVDNIAEERRKSKVPSSDIMLATAEIFSTVMPSMTEMAKEEGGLRLDGFEERLVASCCAILMVEPARYGDIFLLERDCLVEKTDNKGKTYVALRYRGSKGHPDFHKVIPETAVPLLKRAVTWLQHISEPGLILSRFYSNPNSALKNLLAGTGYSEPKHLERSKPVSLWQLGAIIGVYDSTPKGGKLNDAWDLWRASNNKSPGSQYTEISVEMAAVALNVSLFTAKKLDLPSPLTLKSLQDFWVKRQQDAWDDGYRYHLGAEHKGNGKRVPLCSALIVPTGAMTGAGKPQKNSSSRTSGGGYGSMLSLSYVNVGQWFTHRLTGSHSSSSIFSKMGYPLHYSLNSHGFRHWLNTAAQEQGMSDSLLALWSGRANKKTNFVYDNKTEDGRHEHSLSVLGDTDEAVNIIVVPANATEFREKTGRNGLTPTLALPDEVDENGEPITSFIFKTAHRMPTGYCIQPLELVPCRKLEGLDCVGCNKSCHVKGDLDDLHVLQEDHAIQAYRLHSVILRRATGAHVDDRWLKTHERRYVKRAALLALLTDDNIEDGAVIRPLSDENNQYLVTNAAMTQSVTMVPRLPDLREEIEAEELATQPIQQVNEDDETANEFCPETFLAELMESPDGSKTKPK</sequence>
<organism evidence="1 2">
    <name type="scientific">Vibrio diabolicus</name>
    <dbReference type="NCBI Taxonomy" id="50719"/>
    <lineage>
        <taxon>Bacteria</taxon>
        <taxon>Pseudomonadati</taxon>
        <taxon>Pseudomonadota</taxon>
        <taxon>Gammaproteobacteria</taxon>
        <taxon>Vibrionales</taxon>
        <taxon>Vibrionaceae</taxon>
        <taxon>Vibrio</taxon>
        <taxon>Vibrio diabolicus subgroup</taxon>
    </lineage>
</organism>
<reference evidence="2" key="1">
    <citation type="submission" date="2017-12" db="EMBL/GenBank/DDBJ databases">
        <title>FDA dAtabase for Regulatory Grade micrObial Sequences (FDA-ARGOS): Supporting development and validation of Infectious Disease Dx tests.</title>
        <authorList>
            <person name="Hoffmann M."/>
            <person name="Allard M."/>
            <person name="Evans P."/>
            <person name="Brown E."/>
            <person name="Tallon L.J."/>
            <person name="Sadzewicz L."/>
            <person name="Sengamalay N."/>
            <person name="Ott S."/>
            <person name="Godinez A."/>
            <person name="Nagaraj S."/>
            <person name="Vavikolanu K."/>
            <person name="Aluvathingal J."/>
            <person name="Nadendla S."/>
            <person name="Hobson J."/>
            <person name="Sichtig H."/>
        </authorList>
    </citation>
    <scope>NUCLEOTIDE SEQUENCE [LARGE SCALE GENOMIC DNA]</scope>
    <source>
        <strain evidence="2">LMG 3418</strain>
    </source>
</reference>
<evidence type="ECO:0000313" key="2">
    <source>
        <dbReference type="Proteomes" id="UP000237665"/>
    </source>
</evidence>
<evidence type="ECO:0008006" key="3">
    <source>
        <dbReference type="Google" id="ProtNLM"/>
    </source>
</evidence>
<dbReference type="Proteomes" id="UP000237665">
    <property type="component" value="Chromosome 2"/>
</dbReference>
<dbReference type="RefSeq" id="WP_104973301.1">
    <property type="nucleotide sequence ID" value="NZ_CP014133.1"/>
</dbReference>
<accession>A0ABN5HQ70</accession>
<name>A0ABN5HQ70_9VIBR</name>
<protein>
    <recommendedName>
        <fullName evidence="3">Integrase</fullName>
    </recommendedName>
</protein>
<dbReference type="EMBL" id="CP014133">
    <property type="protein sequence ID" value="AVH29255.1"/>
    <property type="molecule type" value="Genomic_DNA"/>
</dbReference>